<organism evidence="1 2">
    <name type="scientific">Acidiphilium iwatense</name>
    <dbReference type="NCBI Taxonomy" id="768198"/>
    <lineage>
        <taxon>Bacteria</taxon>
        <taxon>Pseudomonadati</taxon>
        <taxon>Pseudomonadota</taxon>
        <taxon>Alphaproteobacteria</taxon>
        <taxon>Acetobacterales</taxon>
        <taxon>Acidocellaceae</taxon>
        <taxon>Acidiphilium</taxon>
    </lineage>
</organism>
<proteinExistence type="predicted"/>
<evidence type="ECO:0000313" key="1">
    <source>
        <dbReference type="EMBL" id="MCF3945171.1"/>
    </source>
</evidence>
<dbReference type="RefSeq" id="WP_235702411.1">
    <property type="nucleotide sequence ID" value="NZ_JAKGBZ010000001.1"/>
</dbReference>
<dbReference type="EMBL" id="JAKGBZ010000001">
    <property type="protein sequence ID" value="MCF3945171.1"/>
    <property type="molecule type" value="Genomic_DNA"/>
</dbReference>
<sequence>MSTGFEPELPTRWLAPLSADTRRHLARLLIGEAADAPEPEPAPALRPEPAPAIDPAAALAAATAGKIGLVSVSWPDLAHPLWLRAGSNDAADCAATMRDFAAQLRIPFAPKRIIELGAGAGYRSVALAQAHPDATIASLEAVPALARLHALNTLPWRQIAGARLAVSETARHYAVASHADTGRPALAAMENGPIQAVTLAELYRRLGWDGADVLIADPDFCSGLDSAAIAPALAGIRLIAIARPGPDVALPAGLLANLPEATHARRASRDYELFFRRESETPVAPPRRLAAFDIGGAATSCERIGITSDPWSFFPISDTGFRLHPNPADALPPRLILRQFLAGPRRFESTLRLNHAEARPVRFRVAIFAGETDRAIHRDETVLSASETRQWSADLPLYFGEARIAFSTEMADPADANGFAWAEFIDPGFL</sequence>
<dbReference type="Proteomes" id="UP001521209">
    <property type="component" value="Unassembled WGS sequence"/>
</dbReference>
<comment type="caution">
    <text evidence="1">The sequence shown here is derived from an EMBL/GenBank/DDBJ whole genome shotgun (WGS) entry which is preliminary data.</text>
</comment>
<protein>
    <submittedName>
        <fullName evidence="1">Uncharacterized protein</fullName>
    </submittedName>
</protein>
<gene>
    <name evidence="1" type="ORF">L2A60_00535</name>
</gene>
<accession>A0ABS9DQY8</accession>
<name>A0ABS9DQY8_9PROT</name>
<evidence type="ECO:0000313" key="2">
    <source>
        <dbReference type="Proteomes" id="UP001521209"/>
    </source>
</evidence>
<dbReference type="InterPro" id="IPR029063">
    <property type="entry name" value="SAM-dependent_MTases_sf"/>
</dbReference>
<keyword evidence="2" id="KW-1185">Reference proteome</keyword>
<reference evidence="1 2" key="1">
    <citation type="submission" date="2022-01" db="EMBL/GenBank/DDBJ databases">
        <authorList>
            <person name="Won M."/>
            <person name="Kim S.-J."/>
            <person name="Kwon S.-W."/>
        </authorList>
    </citation>
    <scope>NUCLEOTIDE SEQUENCE [LARGE SCALE GENOMIC DNA]</scope>
    <source>
        <strain evidence="1 2">KCTC 23505</strain>
    </source>
</reference>
<dbReference type="SUPFAM" id="SSF53335">
    <property type="entry name" value="S-adenosyl-L-methionine-dependent methyltransferases"/>
    <property type="match status" value="1"/>
</dbReference>
<dbReference type="Gene3D" id="3.40.50.150">
    <property type="entry name" value="Vaccinia Virus protein VP39"/>
    <property type="match status" value="1"/>
</dbReference>